<organism evidence="5 6">
    <name type="scientific">Leptotrombidium deliense</name>
    <dbReference type="NCBI Taxonomy" id="299467"/>
    <lineage>
        <taxon>Eukaryota</taxon>
        <taxon>Metazoa</taxon>
        <taxon>Ecdysozoa</taxon>
        <taxon>Arthropoda</taxon>
        <taxon>Chelicerata</taxon>
        <taxon>Arachnida</taxon>
        <taxon>Acari</taxon>
        <taxon>Acariformes</taxon>
        <taxon>Trombidiformes</taxon>
        <taxon>Prostigmata</taxon>
        <taxon>Anystina</taxon>
        <taxon>Parasitengona</taxon>
        <taxon>Trombiculoidea</taxon>
        <taxon>Trombiculidae</taxon>
        <taxon>Leptotrombidium</taxon>
    </lineage>
</organism>
<dbReference type="GO" id="GO:0060070">
    <property type="term" value="P:canonical Wnt signaling pathway"/>
    <property type="evidence" value="ECO:0007669"/>
    <property type="project" value="TreeGrafter"/>
</dbReference>
<feature type="domain" description="FZ" evidence="4">
    <location>
        <begin position="1"/>
        <end position="108"/>
    </location>
</feature>
<dbReference type="VEuPathDB" id="VectorBase:LDEU010533"/>
<feature type="disulfide bond" evidence="3">
    <location>
        <begin position="39"/>
        <end position="77"/>
    </location>
</feature>
<dbReference type="InterPro" id="IPR015526">
    <property type="entry name" value="Frizzled/SFRP"/>
</dbReference>
<name>A0A443S1T4_9ACAR</name>
<evidence type="ECO:0000256" key="1">
    <source>
        <dbReference type="ARBA" id="ARBA00022473"/>
    </source>
</evidence>
<accession>A0A443S1T4</accession>
<dbReference type="GO" id="GO:0017147">
    <property type="term" value="F:Wnt-protein binding"/>
    <property type="evidence" value="ECO:0007669"/>
    <property type="project" value="TreeGrafter"/>
</dbReference>
<sequence length="108" mass="12449">MCKGLGYNFTGMPNLAGHELQQDAELQFQTFAPLIEYNCATQLRFFLCAVYVPMCSQKVHQMIGPCRPLCESVKYRCHPVLHEFGFLWPSPLNCSNFPEENNQQHMCM</sequence>
<dbReference type="Proteomes" id="UP000288716">
    <property type="component" value="Unassembled WGS sequence"/>
</dbReference>
<dbReference type="SUPFAM" id="SSF63501">
    <property type="entry name" value="Frizzled cysteine-rich domain"/>
    <property type="match status" value="1"/>
</dbReference>
<dbReference type="InterPro" id="IPR020067">
    <property type="entry name" value="Frizzled_dom"/>
</dbReference>
<dbReference type="GO" id="GO:0035567">
    <property type="term" value="P:non-canonical Wnt signaling pathway"/>
    <property type="evidence" value="ECO:0007669"/>
    <property type="project" value="TreeGrafter"/>
</dbReference>
<evidence type="ECO:0000256" key="3">
    <source>
        <dbReference type="PROSITE-ProRule" id="PRU00090"/>
    </source>
</evidence>
<evidence type="ECO:0000256" key="2">
    <source>
        <dbReference type="ARBA" id="ARBA00023157"/>
    </source>
</evidence>
<feature type="disulfide bond" evidence="3">
    <location>
        <begin position="70"/>
        <end position="94"/>
    </location>
</feature>
<dbReference type="PANTHER" id="PTHR11309">
    <property type="entry name" value="FRIZZLED"/>
    <property type="match status" value="1"/>
</dbReference>
<evidence type="ECO:0000259" key="4">
    <source>
        <dbReference type="PROSITE" id="PS50038"/>
    </source>
</evidence>
<feature type="disulfide bond" evidence="3">
    <location>
        <begin position="2"/>
        <end position="48"/>
    </location>
</feature>
<keyword evidence="6" id="KW-1185">Reference proteome</keyword>
<evidence type="ECO:0000313" key="6">
    <source>
        <dbReference type="Proteomes" id="UP000288716"/>
    </source>
</evidence>
<comment type="caution">
    <text evidence="5">The sequence shown here is derived from an EMBL/GenBank/DDBJ whole genome shotgun (WGS) entry which is preliminary data.</text>
</comment>
<dbReference type="GO" id="GO:0005615">
    <property type="term" value="C:extracellular space"/>
    <property type="evidence" value="ECO:0007669"/>
    <property type="project" value="TreeGrafter"/>
</dbReference>
<feature type="disulfide bond" evidence="3">
    <location>
        <begin position="66"/>
        <end position="107"/>
    </location>
</feature>
<keyword evidence="2 3" id="KW-1015">Disulfide bond</keyword>
<dbReference type="PROSITE" id="PS50038">
    <property type="entry name" value="FZ"/>
    <property type="match status" value="1"/>
</dbReference>
<dbReference type="Pfam" id="PF01392">
    <property type="entry name" value="Fz"/>
    <property type="match status" value="1"/>
</dbReference>
<dbReference type="SMART" id="SM00063">
    <property type="entry name" value="FRI"/>
    <property type="match status" value="1"/>
</dbReference>
<dbReference type="InterPro" id="IPR036790">
    <property type="entry name" value="Frizzled_dom_sf"/>
</dbReference>
<dbReference type="STRING" id="299467.A0A443S1T4"/>
<evidence type="ECO:0000313" key="5">
    <source>
        <dbReference type="EMBL" id="RWS21507.1"/>
    </source>
</evidence>
<dbReference type="PANTHER" id="PTHR11309:SF99">
    <property type="entry name" value="FRIZZLED-4"/>
    <property type="match status" value="1"/>
</dbReference>
<dbReference type="EMBL" id="NCKV01011922">
    <property type="protein sequence ID" value="RWS21507.1"/>
    <property type="molecule type" value="Genomic_DNA"/>
</dbReference>
<gene>
    <name evidence="5" type="ORF">B4U80_09424</name>
</gene>
<comment type="caution">
    <text evidence="3">Lacks conserved residue(s) required for the propagation of feature annotation.</text>
</comment>
<protein>
    <submittedName>
        <fullName evidence="5">Frizzled-4-like protein</fullName>
    </submittedName>
</protein>
<dbReference type="Gene3D" id="1.10.2000.10">
    <property type="entry name" value="Frizzled cysteine-rich domain"/>
    <property type="match status" value="1"/>
</dbReference>
<dbReference type="AlphaFoldDB" id="A0A443S1T4"/>
<reference evidence="5 6" key="1">
    <citation type="journal article" date="2018" name="Gigascience">
        <title>Genomes of trombidid mites reveal novel predicted allergens and laterally-transferred genes associated with secondary metabolism.</title>
        <authorList>
            <person name="Dong X."/>
            <person name="Chaisiri K."/>
            <person name="Xia D."/>
            <person name="Armstrong S.D."/>
            <person name="Fang Y."/>
            <person name="Donnelly M.J."/>
            <person name="Kadowaki T."/>
            <person name="McGarry J.W."/>
            <person name="Darby A.C."/>
            <person name="Makepeace B.L."/>
        </authorList>
    </citation>
    <scope>NUCLEOTIDE SEQUENCE [LARGE SCALE GENOMIC DNA]</scope>
    <source>
        <strain evidence="5">UoL-UT</strain>
    </source>
</reference>
<keyword evidence="1" id="KW-0217">Developmental protein</keyword>
<feature type="non-terminal residue" evidence="5">
    <location>
        <position position="108"/>
    </location>
</feature>
<dbReference type="OrthoDB" id="5959102at2759"/>
<proteinExistence type="predicted"/>